<dbReference type="EMBL" id="SOAY01000012">
    <property type="protein sequence ID" value="TDT43644.1"/>
    <property type="molecule type" value="Genomic_DNA"/>
</dbReference>
<evidence type="ECO:0000313" key="2">
    <source>
        <dbReference type="Proteomes" id="UP000294749"/>
    </source>
</evidence>
<gene>
    <name evidence="1" type="ORF">CLV90_2766</name>
</gene>
<dbReference type="Gene3D" id="1.10.10.10">
    <property type="entry name" value="Winged helix-like DNA-binding domain superfamily/Winged helix DNA-binding domain"/>
    <property type="match status" value="1"/>
</dbReference>
<protein>
    <recommendedName>
        <fullName evidence="3">Helix-turn-helix protein</fullName>
    </recommendedName>
</protein>
<accession>A0A4R7K059</accession>
<comment type="caution">
    <text evidence="1">The sequence shown here is derived from an EMBL/GenBank/DDBJ whole genome shotgun (WGS) entry which is preliminary data.</text>
</comment>
<evidence type="ECO:0008006" key="3">
    <source>
        <dbReference type="Google" id="ProtNLM"/>
    </source>
</evidence>
<dbReference type="InterPro" id="IPR036388">
    <property type="entry name" value="WH-like_DNA-bd_sf"/>
</dbReference>
<proteinExistence type="predicted"/>
<evidence type="ECO:0000313" key="1">
    <source>
        <dbReference type="EMBL" id="TDT43644.1"/>
    </source>
</evidence>
<sequence length="184" mass="21361">MKHLADIGNIRIINAPYSQKQKPDAPKRKSLELQSPNFGFVKPVQQDFVRNPRLMPMTRCMVLMLLGWAGQEQPLETTMGIIAKKLGRSVRQVQRYLKDAIEEGYLFYSRTKNRWGYYTGIKIHLNFLALKPTKPKKRRKQATTHTADTNNNYKYKRKNTPQETEFLNKLNLLAVRNGITLAPD</sequence>
<keyword evidence="2" id="KW-1185">Reference proteome</keyword>
<organism evidence="1 2">
    <name type="scientific">Maribacter spongiicola</name>
    <dbReference type="NCBI Taxonomy" id="1206753"/>
    <lineage>
        <taxon>Bacteria</taxon>
        <taxon>Pseudomonadati</taxon>
        <taxon>Bacteroidota</taxon>
        <taxon>Flavobacteriia</taxon>
        <taxon>Flavobacteriales</taxon>
        <taxon>Flavobacteriaceae</taxon>
        <taxon>Maribacter</taxon>
    </lineage>
</organism>
<name>A0A4R7K059_9FLAO</name>
<reference evidence="1 2" key="1">
    <citation type="submission" date="2019-03" db="EMBL/GenBank/DDBJ databases">
        <title>Genomic Encyclopedia of Archaeal and Bacterial Type Strains, Phase II (KMG-II): from individual species to whole genera.</title>
        <authorList>
            <person name="Goeker M."/>
        </authorList>
    </citation>
    <scope>NUCLEOTIDE SEQUENCE [LARGE SCALE GENOMIC DNA]</scope>
    <source>
        <strain evidence="1 2">DSM 25233</strain>
    </source>
</reference>
<dbReference type="AlphaFoldDB" id="A0A4R7K059"/>
<dbReference type="Proteomes" id="UP000294749">
    <property type="component" value="Unassembled WGS sequence"/>
</dbReference>